<dbReference type="AlphaFoldDB" id="A0A2Z6SMS2"/>
<evidence type="ECO:0000313" key="2">
    <source>
        <dbReference type="Proteomes" id="UP000247702"/>
    </source>
</evidence>
<protein>
    <submittedName>
        <fullName evidence="1">Uncharacterized protein</fullName>
    </submittedName>
</protein>
<evidence type="ECO:0000313" key="1">
    <source>
        <dbReference type="EMBL" id="GBC08339.1"/>
    </source>
</evidence>
<accession>A0A2Z6SMS2</accession>
<keyword evidence="2" id="KW-1185">Reference proteome</keyword>
<name>A0A2Z6SMS2_9GLOM</name>
<organism evidence="1 2">
    <name type="scientific">Rhizophagus clarus</name>
    <dbReference type="NCBI Taxonomy" id="94130"/>
    <lineage>
        <taxon>Eukaryota</taxon>
        <taxon>Fungi</taxon>
        <taxon>Fungi incertae sedis</taxon>
        <taxon>Mucoromycota</taxon>
        <taxon>Glomeromycotina</taxon>
        <taxon>Glomeromycetes</taxon>
        <taxon>Glomerales</taxon>
        <taxon>Glomeraceae</taxon>
        <taxon>Rhizophagus</taxon>
    </lineage>
</organism>
<gene>
    <name evidence="1" type="ORF">RclHR1_08040001</name>
</gene>
<reference evidence="1 2" key="1">
    <citation type="submission" date="2017-11" db="EMBL/GenBank/DDBJ databases">
        <title>The genome of Rhizophagus clarus HR1 reveals common genetic basis of auxotrophy among arbuscular mycorrhizal fungi.</title>
        <authorList>
            <person name="Kobayashi Y."/>
        </authorList>
    </citation>
    <scope>NUCLEOTIDE SEQUENCE [LARGE SCALE GENOMIC DNA]</scope>
    <source>
        <strain evidence="1 2">HR1</strain>
    </source>
</reference>
<comment type="caution">
    <text evidence="1">The sequence shown here is derived from an EMBL/GenBank/DDBJ whole genome shotgun (WGS) entry which is preliminary data.</text>
</comment>
<dbReference type="Proteomes" id="UP000247702">
    <property type="component" value="Unassembled WGS sequence"/>
</dbReference>
<sequence>LPDEKHDWTFGIKVREVLPDEKHDQTFGIKCCQTKSMTGLLELRWLKVENSKFVFQNACTEISLAKAEADNFAKLEEVKLLQFVINLLTPEYSGKNNQSDLYVKGGLIDALHGKKNDISTSSIIDTPDSPIQGEKTSDNQSYLLLWQMRFW</sequence>
<feature type="non-terminal residue" evidence="1">
    <location>
        <position position="1"/>
    </location>
</feature>
<proteinExistence type="predicted"/>
<dbReference type="EMBL" id="BEXD01004209">
    <property type="protein sequence ID" value="GBC08339.1"/>
    <property type="molecule type" value="Genomic_DNA"/>
</dbReference>